<dbReference type="Proteomes" id="UP000057134">
    <property type="component" value="Chromosome"/>
</dbReference>
<sequence length="48" mass="5460">MTLAVVRDGEIELTVYGNEYAAEVDLRDRFPGTELSYRIDSHRVAVCE</sequence>
<reference evidence="1 2" key="1">
    <citation type="journal article" date="2015" name="MBio">
        <title>Enzymatic Degradation of Phenazines Can Generate Energy and Protect Sensitive Organisms from Toxicity.</title>
        <authorList>
            <person name="Costa K.C."/>
            <person name="Bergkessel M."/>
            <person name="Saunders S."/>
            <person name="Korlach J."/>
            <person name="Newman D.K."/>
        </authorList>
    </citation>
    <scope>NUCLEOTIDE SEQUENCE [LARGE SCALE GENOMIC DNA]</scope>
    <source>
        <strain evidence="1 2">CT6</strain>
    </source>
</reference>
<keyword evidence="2" id="KW-1185">Reference proteome</keyword>
<dbReference type="PATRIC" id="fig|1766.6.peg.3717"/>
<proteinExistence type="predicted"/>
<dbReference type="EMBL" id="CP011269">
    <property type="protein sequence ID" value="ALI27559.1"/>
    <property type="molecule type" value="Genomic_DNA"/>
</dbReference>
<dbReference type="AlphaFoldDB" id="A0A0N7H8Z0"/>
<dbReference type="KEGG" id="mft:XA26_37380"/>
<protein>
    <submittedName>
        <fullName evidence="1">Uncharacterized protein</fullName>
    </submittedName>
</protein>
<name>A0A0N7H8Z0_MYCFO</name>
<gene>
    <name evidence="1" type="ORF">XA26_37380</name>
</gene>
<evidence type="ECO:0000313" key="2">
    <source>
        <dbReference type="Proteomes" id="UP000057134"/>
    </source>
</evidence>
<evidence type="ECO:0000313" key="1">
    <source>
        <dbReference type="EMBL" id="ALI27559.1"/>
    </source>
</evidence>
<organism evidence="1 2">
    <name type="scientific">Mycolicibacterium fortuitum</name>
    <name type="common">Mycobacterium fortuitum</name>
    <dbReference type="NCBI Taxonomy" id="1766"/>
    <lineage>
        <taxon>Bacteria</taxon>
        <taxon>Bacillati</taxon>
        <taxon>Actinomycetota</taxon>
        <taxon>Actinomycetes</taxon>
        <taxon>Mycobacteriales</taxon>
        <taxon>Mycobacteriaceae</taxon>
        <taxon>Mycolicibacterium</taxon>
    </lineage>
</organism>
<accession>A0A0N7H8Z0</accession>